<dbReference type="AlphaFoldDB" id="A0A7S7SL00"/>
<accession>A0A7S7SL00</accession>
<dbReference type="EMBL" id="CP063849">
    <property type="protein sequence ID" value="QOY88869.1"/>
    <property type="molecule type" value="Genomic_DNA"/>
</dbReference>
<dbReference type="RefSeq" id="WP_194450532.1">
    <property type="nucleotide sequence ID" value="NZ_CP063849.1"/>
</dbReference>
<proteinExistence type="predicted"/>
<evidence type="ECO:0000313" key="1">
    <source>
        <dbReference type="EMBL" id="QOY88869.1"/>
    </source>
</evidence>
<protein>
    <submittedName>
        <fullName evidence="1">Uncharacterized protein</fullName>
    </submittedName>
</protein>
<dbReference type="Proteomes" id="UP000593892">
    <property type="component" value="Chromosome"/>
</dbReference>
<evidence type="ECO:0000313" key="2">
    <source>
        <dbReference type="Proteomes" id="UP000593892"/>
    </source>
</evidence>
<reference evidence="1 2" key="1">
    <citation type="submission" date="2020-10" db="EMBL/GenBank/DDBJ databases">
        <title>Complete genome sequence of Paludibaculum fermentans P105T, a facultatively anaerobic acidobacterium capable of dissimilatory Fe(III) reduction.</title>
        <authorList>
            <person name="Dedysh S.N."/>
            <person name="Beletsky A.V."/>
            <person name="Kulichevskaya I.S."/>
            <person name="Mardanov A.V."/>
            <person name="Ravin N.V."/>
        </authorList>
    </citation>
    <scope>NUCLEOTIDE SEQUENCE [LARGE SCALE GENOMIC DNA]</scope>
    <source>
        <strain evidence="1 2">P105</strain>
    </source>
</reference>
<sequence>MPARLVFWLLSRKYSRASAELACRSCLVDGRGKQGQQPPGIKCSLEGTGLQRQPVIHALAVSVEDVGGSPAWNERVAHPGYMEIIRNLSAAVVIGNPNRTAGLERLEGRAIWDPLHLTSSP</sequence>
<name>A0A7S7SL00_PALFE</name>
<dbReference type="KEGG" id="pfer:IRI77_02595"/>
<organism evidence="1 2">
    <name type="scientific">Paludibaculum fermentans</name>
    <dbReference type="NCBI Taxonomy" id="1473598"/>
    <lineage>
        <taxon>Bacteria</taxon>
        <taxon>Pseudomonadati</taxon>
        <taxon>Acidobacteriota</taxon>
        <taxon>Terriglobia</taxon>
        <taxon>Bryobacterales</taxon>
        <taxon>Bryobacteraceae</taxon>
        <taxon>Paludibaculum</taxon>
    </lineage>
</organism>
<keyword evidence="2" id="KW-1185">Reference proteome</keyword>
<gene>
    <name evidence="1" type="ORF">IRI77_02595</name>
</gene>